<gene>
    <name evidence="2" type="ORF">FXF47_05145</name>
</gene>
<dbReference type="SUPFAM" id="SSF53187">
    <property type="entry name" value="Zn-dependent exopeptidases"/>
    <property type="match status" value="1"/>
</dbReference>
<evidence type="ECO:0000313" key="3">
    <source>
        <dbReference type="Proteomes" id="UP000324143"/>
    </source>
</evidence>
<dbReference type="Pfam" id="PF04389">
    <property type="entry name" value="Peptidase_M28"/>
    <property type="match status" value="1"/>
</dbReference>
<dbReference type="InterPro" id="IPR007484">
    <property type="entry name" value="Peptidase_M28"/>
</dbReference>
<dbReference type="AlphaFoldDB" id="A0A5D0MIG7"/>
<accession>A0A5D0MIG7</accession>
<organism evidence="2 3">
    <name type="scientific">Candidatus Mcinerneyibacterium aminivorans</name>
    <dbReference type="NCBI Taxonomy" id="2703815"/>
    <lineage>
        <taxon>Bacteria</taxon>
        <taxon>Candidatus Macinerneyibacteriota</taxon>
        <taxon>Candidatus Mcinerneyibacteria</taxon>
        <taxon>Candidatus Mcinerneyibacteriales</taxon>
        <taxon>Candidatus Mcinerneyibacteriaceae</taxon>
        <taxon>Candidatus Mcinerneyibacterium</taxon>
    </lineage>
</organism>
<sequence length="488" mass="56278">MKKNQVLFILILLLFFSCSQKDIFDYKRKYLTKFNDVNSIKENLYNLANENTKGLYPGTNEFNFAADYIAYKFDLLNLKKAPFLKTYFQNFSINTGVLSDIPQVWINNNHLQAGKDYIVSMTSGNGNIKNSELVFVGFGISNGEDRYDDYKSVNVENKVVIAFKNLPKEFLINNPEYSNLYYRSYIAKSYGAKGIIYLDSESFSTKEIQNTAYLPEFIDLSNFPQLILPFNRLNLFLKEDSINFTAIRNDIISSNEPYSFSLQSKIAMSIPMEYKRRKTMNIIGYLPANIKNPQKANNILFTTHLDGMGKQTEKIYYKNIVYNTSSVLCLLNLAEKISSIEKYNRKNNIYFVIFSGKEKGLIGGKQLLDTQKFSSLNTRYMIKLSNIGASSHFFELGGGLDYPKLYEKFDLANKTFNIKLDFSVSHSGYAEEKLFAERNIPSLYIYSPDLKLKNTLQDSRENLNFKGINRISKILFLATFDDIFKVEK</sequence>
<name>A0A5D0MIG7_9BACT</name>
<evidence type="ECO:0000313" key="2">
    <source>
        <dbReference type="EMBL" id="TYB31220.1"/>
    </source>
</evidence>
<dbReference type="Gene3D" id="3.40.630.10">
    <property type="entry name" value="Zn peptidases"/>
    <property type="match status" value="1"/>
</dbReference>
<dbReference type="Proteomes" id="UP000324143">
    <property type="component" value="Unassembled WGS sequence"/>
</dbReference>
<proteinExistence type="predicted"/>
<comment type="caution">
    <text evidence="2">The sequence shown here is derived from an EMBL/GenBank/DDBJ whole genome shotgun (WGS) entry which is preliminary data.</text>
</comment>
<dbReference type="InterPro" id="IPR046450">
    <property type="entry name" value="PA_dom_sf"/>
</dbReference>
<evidence type="ECO:0000259" key="1">
    <source>
        <dbReference type="Pfam" id="PF04389"/>
    </source>
</evidence>
<dbReference type="SUPFAM" id="SSF52025">
    <property type="entry name" value="PA domain"/>
    <property type="match status" value="1"/>
</dbReference>
<dbReference type="PROSITE" id="PS51257">
    <property type="entry name" value="PROKAR_LIPOPROTEIN"/>
    <property type="match status" value="1"/>
</dbReference>
<dbReference type="Gene3D" id="3.50.30.30">
    <property type="match status" value="1"/>
</dbReference>
<dbReference type="EMBL" id="VSIX01000045">
    <property type="protein sequence ID" value="TYB31220.1"/>
    <property type="molecule type" value="Genomic_DNA"/>
</dbReference>
<feature type="domain" description="Peptidase M28" evidence="1">
    <location>
        <begin position="289"/>
        <end position="474"/>
    </location>
</feature>
<reference evidence="2" key="1">
    <citation type="submission" date="2019-08" db="EMBL/GenBank/DDBJ databases">
        <title>Genomic characterization of a novel candidate phylum (ARYD3) from a high temperature, high salinity tertiary oil reservoir in north central Oklahoma, USA.</title>
        <authorList>
            <person name="Youssef N.H."/>
            <person name="Yadav A."/>
            <person name="Elshahed M.S."/>
        </authorList>
    </citation>
    <scope>NUCLEOTIDE SEQUENCE [LARGE SCALE GENOMIC DNA]</scope>
    <source>
        <strain evidence="2">ARYD3</strain>
    </source>
</reference>
<keyword evidence="3" id="KW-1185">Reference proteome</keyword>
<protein>
    <submittedName>
        <fullName evidence="2">M28 family peptidase</fullName>
    </submittedName>
</protein>